<gene>
    <name evidence="2" type="ORF">GOODEAATRI_002221</name>
</gene>
<dbReference type="Proteomes" id="UP001476798">
    <property type="component" value="Unassembled WGS sequence"/>
</dbReference>
<evidence type="ECO:0000313" key="2">
    <source>
        <dbReference type="EMBL" id="MEQ2187204.1"/>
    </source>
</evidence>
<protein>
    <submittedName>
        <fullName evidence="2">Uncharacterized protein</fullName>
    </submittedName>
</protein>
<evidence type="ECO:0000256" key="1">
    <source>
        <dbReference type="SAM" id="Phobius"/>
    </source>
</evidence>
<dbReference type="EMBL" id="JAHRIO010090038">
    <property type="protein sequence ID" value="MEQ2187204.1"/>
    <property type="molecule type" value="Genomic_DNA"/>
</dbReference>
<keyword evidence="1" id="KW-1133">Transmembrane helix</keyword>
<name>A0ABV0PUL6_9TELE</name>
<evidence type="ECO:0000313" key="3">
    <source>
        <dbReference type="Proteomes" id="UP001476798"/>
    </source>
</evidence>
<keyword evidence="3" id="KW-1185">Reference proteome</keyword>
<accession>A0ABV0PUL6</accession>
<reference evidence="2 3" key="1">
    <citation type="submission" date="2021-06" db="EMBL/GenBank/DDBJ databases">
        <authorList>
            <person name="Palmer J.M."/>
        </authorList>
    </citation>
    <scope>NUCLEOTIDE SEQUENCE [LARGE SCALE GENOMIC DNA]</scope>
    <source>
        <strain evidence="2 3">GA_2019</strain>
        <tissue evidence="2">Muscle</tissue>
    </source>
</reference>
<keyword evidence="1" id="KW-0472">Membrane</keyword>
<feature type="transmembrane region" description="Helical" evidence="1">
    <location>
        <begin position="186"/>
        <end position="205"/>
    </location>
</feature>
<proteinExistence type="predicted"/>
<sequence length="206" mass="23211">MCRSECLCSWNYPVVRLCPSPSGKAGGVGHMFAFRGFTNYKVLCYGIVRKEEVPPLCFCLSSPHSFADQQQKTKELWQRVRGNIVLSLRDEPLESSFNRFMERGWWKSIDDGECNTPRSNFLKSRVSLGFFPTSFSLTFLACLLCYAHPSFLLSVSLMSLCLFRVSVHSALLCFEGEPEAADAQFWALLAMVILSNTGPLINGPLW</sequence>
<comment type="caution">
    <text evidence="2">The sequence shown here is derived from an EMBL/GenBank/DDBJ whole genome shotgun (WGS) entry which is preliminary data.</text>
</comment>
<keyword evidence="1" id="KW-0812">Transmembrane</keyword>
<feature type="transmembrane region" description="Helical" evidence="1">
    <location>
        <begin position="128"/>
        <end position="149"/>
    </location>
</feature>
<organism evidence="2 3">
    <name type="scientific">Goodea atripinnis</name>
    <dbReference type="NCBI Taxonomy" id="208336"/>
    <lineage>
        <taxon>Eukaryota</taxon>
        <taxon>Metazoa</taxon>
        <taxon>Chordata</taxon>
        <taxon>Craniata</taxon>
        <taxon>Vertebrata</taxon>
        <taxon>Euteleostomi</taxon>
        <taxon>Actinopterygii</taxon>
        <taxon>Neopterygii</taxon>
        <taxon>Teleostei</taxon>
        <taxon>Neoteleostei</taxon>
        <taxon>Acanthomorphata</taxon>
        <taxon>Ovalentaria</taxon>
        <taxon>Atherinomorphae</taxon>
        <taxon>Cyprinodontiformes</taxon>
        <taxon>Goodeidae</taxon>
        <taxon>Goodea</taxon>
    </lineage>
</organism>